<organism evidence="1 2">
    <name type="scientific">Smallanthus sonchifolius</name>
    <dbReference type="NCBI Taxonomy" id="185202"/>
    <lineage>
        <taxon>Eukaryota</taxon>
        <taxon>Viridiplantae</taxon>
        <taxon>Streptophyta</taxon>
        <taxon>Embryophyta</taxon>
        <taxon>Tracheophyta</taxon>
        <taxon>Spermatophyta</taxon>
        <taxon>Magnoliopsida</taxon>
        <taxon>eudicotyledons</taxon>
        <taxon>Gunneridae</taxon>
        <taxon>Pentapetalae</taxon>
        <taxon>asterids</taxon>
        <taxon>campanulids</taxon>
        <taxon>Asterales</taxon>
        <taxon>Asteraceae</taxon>
        <taxon>Asteroideae</taxon>
        <taxon>Heliantheae alliance</taxon>
        <taxon>Millerieae</taxon>
        <taxon>Smallanthus</taxon>
    </lineage>
</organism>
<dbReference type="Proteomes" id="UP001056120">
    <property type="component" value="Linkage Group LG14"/>
</dbReference>
<accession>A0ACB9GP61</accession>
<reference evidence="1 2" key="2">
    <citation type="journal article" date="2022" name="Mol. Ecol. Resour.">
        <title>The genomes of chicory, endive, great burdock and yacon provide insights into Asteraceae paleo-polyploidization history and plant inulin production.</title>
        <authorList>
            <person name="Fan W."/>
            <person name="Wang S."/>
            <person name="Wang H."/>
            <person name="Wang A."/>
            <person name="Jiang F."/>
            <person name="Liu H."/>
            <person name="Zhao H."/>
            <person name="Xu D."/>
            <person name="Zhang Y."/>
        </authorList>
    </citation>
    <scope>NUCLEOTIDE SEQUENCE [LARGE SCALE GENOMIC DNA]</scope>
    <source>
        <strain evidence="2">cv. Yunnan</strain>
        <tissue evidence="1">Leaves</tissue>
    </source>
</reference>
<gene>
    <name evidence="1" type="ORF">L1987_44094</name>
</gene>
<evidence type="ECO:0000313" key="2">
    <source>
        <dbReference type="Proteomes" id="UP001056120"/>
    </source>
</evidence>
<dbReference type="EMBL" id="CM042031">
    <property type="protein sequence ID" value="KAI3784986.1"/>
    <property type="molecule type" value="Genomic_DNA"/>
</dbReference>
<protein>
    <submittedName>
        <fullName evidence="1">Uncharacterized protein</fullName>
    </submittedName>
</protein>
<reference evidence="2" key="1">
    <citation type="journal article" date="2022" name="Mol. Ecol. Resour.">
        <title>The genomes of chicory, endive, great burdock and yacon provide insights into Asteraceae palaeo-polyploidization history and plant inulin production.</title>
        <authorList>
            <person name="Fan W."/>
            <person name="Wang S."/>
            <person name="Wang H."/>
            <person name="Wang A."/>
            <person name="Jiang F."/>
            <person name="Liu H."/>
            <person name="Zhao H."/>
            <person name="Xu D."/>
            <person name="Zhang Y."/>
        </authorList>
    </citation>
    <scope>NUCLEOTIDE SEQUENCE [LARGE SCALE GENOMIC DNA]</scope>
    <source>
        <strain evidence="2">cv. Yunnan</strain>
    </source>
</reference>
<name>A0ACB9GP61_9ASTR</name>
<keyword evidence="2" id="KW-1185">Reference proteome</keyword>
<proteinExistence type="predicted"/>
<evidence type="ECO:0000313" key="1">
    <source>
        <dbReference type="EMBL" id="KAI3784986.1"/>
    </source>
</evidence>
<sequence length="149" mass="17005">MMSTTNPFPQLTSTTNVIFPPSNSFLDHEKCDLYTNPFLSGDCFGEGLGLEQCDEYNHLFLSELKNKKTSKKDHHSKIHTARGPRDRRVRLSIEHDYNDKIGESTMEDNISMLYSYQHNLAVSNDSSPKFTCLPKFTDFDEQSDDCAAI</sequence>
<comment type="caution">
    <text evidence="1">The sequence shown here is derived from an EMBL/GenBank/DDBJ whole genome shotgun (WGS) entry which is preliminary data.</text>
</comment>